<dbReference type="PANTHER" id="PTHR24260:SF136">
    <property type="entry name" value="GH08193P-RELATED"/>
    <property type="match status" value="1"/>
</dbReference>
<dbReference type="SUPFAM" id="SSF50494">
    <property type="entry name" value="Trypsin-like serine proteases"/>
    <property type="match status" value="1"/>
</dbReference>
<dbReference type="GO" id="GO:0004252">
    <property type="term" value="F:serine-type endopeptidase activity"/>
    <property type="evidence" value="ECO:0007669"/>
    <property type="project" value="InterPro"/>
</dbReference>
<dbReference type="PROSITE" id="PS00134">
    <property type="entry name" value="TRYPSIN_HIS"/>
    <property type="match status" value="1"/>
</dbReference>
<feature type="domain" description="Peptidase S1" evidence="3">
    <location>
        <begin position="1"/>
        <end position="224"/>
    </location>
</feature>
<dbReference type="PANTHER" id="PTHR24260">
    <property type="match status" value="1"/>
</dbReference>
<keyword evidence="1" id="KW-1015">Disulfide bond</keyword>
<keyword evidence="2" id="KW-0378">Hydrolase</keyword>
<dbReference type="AlphaFoldDB" id="A0A087U6A9"/>
<protein>
    <submittedName>
        <fullName evidence="4">Chymotrypsin-like protease CTRL-1</fullName>
    </submittedName>
</protein>
<proteinExistence type="predicted"/>
<dbReference type="InterPro" id="IPR043504">
    <property type="entry name" value="Peptidase_S1_PA_chymotrypsin"/>
</dbReference>
<dbReference type="FunFam" id="2.40.10.10:FF:000068">
    <property type="entry name" value="transmembrane protease serine 2"/>
    <property type="match status" value="1"/>
</dbReference>
<dbReference type="CDD" id="cd00190">
    <property type="entry name" value="Tryp_SPc"/>
    <property type="match status" value="1"/>
</dbReference>
<dbReference type="InterPro" id="IPR051333">
    <property type="entry name" value="CLIP_Serine_Protease"/>
</dbReference>
<dbReference type="PRINTS" id="PR00722">
    <property type="entry name" value="CHYMOTRYPSIN"/>
</dbReference>
<accession>A0A087U6A9</accession>
<evidence type="ECO:0000313" key="5">
    <source>
        <dbReference type="Proteomes" id="UP000054359"/>
    </source>
</evidence>
<evidence type="ECO:0000313" key="4">
    <source>
        <dbReference type="EMBL" id="KFM72898.1"/>
    </source>
</evidence>
<name>A0A087U6A9_STEMI</name>
<evidence type="ECO:0000256" key="1">
    <source>
        <dbReference type="ARBA" id="ARBA00023157"/>
    </source>
</evidence>
<feature type="non-terminal residue" evidence="4">
    <location>
        <position position="234"/>
    </location>
</feature>
<dbReference type="PROSITE" id="PS50240">
    <property type="entry name" value="TRYPSIN_DOM"/>
    <property type="match status" value="1"/>
</dbReference>
<dbReference type="Proteomes" id="UP000054359">
    <property type="component" value="Unassembled WGS sequence"/>
</dbReference>
<keyword evidence="5" id="KW-1185">Reference proteome</keyword>
<dbReference type="OMA" id="RSRIAQP"/>
<sequence length="234" mass="25239">MFPWTVALYYNNQFICTASVISPTTVLTAAHCVVLEGQLQSADLFYGIAGNVNKSSPVVRLNFRSVTPHPDYENLQNDVAIFKTVDKIPLGENISPICIAGPDSRSLDYKRVTAMGWGTTSRSRIAQPIPDILQFVGQRVVPNNQCSLLFYFGQLADTGLCAGGLFRGICNGDSGGPLVYFKGQDPVEVGIASYINALIGCGFIGPAVFTRVSSYYDFIMQTAGDGQVCMVSVP</sequence>
<dbReference type="STRING" id="407821.A0A087U6A9"/>
<dbReference type="Pfam" id="PF00089">
    <property type="entry name" value="Trypsin"/>
    <property type="match status" value="1"/>
</dbReference>
<dbReference type="InterPro" id="IPR001254">
    <property type="entry name" value="Trypsin_dom"/>
</dbReference>
<dbReference type="InterPro" id="IPR033116">
    <property type="entry name" value="TRYPSIN_SER"/>
</dbReference>
<dbReference type="GO" id="GO:0006508">
    <property type="term" value="P:proteolysis"/>
    <property type="evidence" value="ECO:0007669"/>
    <property type="project" value="UniProtKB-KW"/>
</dbReference>
<dbReference type="PROSITE" id="PS00135">
    <property type="entry name" value="TRYPSIN_SER"/>
    <property type="match status" value="1"/>
</dbReference>
<reference evidence="4 5" key="1">
    <citation type="submission" date="2013-11" db="EMBL/GenBank/DDBJ databases">
        <title>Genome sequencing of Stegodyphus mimosarum.</title>
        <authorList>
            <person name="Bechsgaard J."/>
        </authorList>
    </citation>
    <scope>NUCLEOTIDE SEQUENCE [LARGE SCALE GENOMIC DNA]</scope>
</reference>
<dbReference type="InterPro" id="IPR009003">
    <property type="entry name" value="Peptidase_S1_PA"/>
</dbReference>
<dbReference type="SMART" id="SM00020">
    <property type="entry name" value="Tryp_SPc"/>
    <property type="match status" value="1"/>
</dbReference>
<evidence type="ECO:0000259" key="3">
    <source>
        <dbReference type="PROSITE" id="PS50240"/>
    </source>
</evidence>
<dbReference type="Gene3D" id="2.40.10.10">
    <property type="entry name" value="Trypsin-like serine proteases"/>
    <property type="match status" value="1"/>
</dbReference>
<dbReference type="OrthoDB" id="6424418at2759"/>
<dbReference type="InterPro" id="IPR001314">
    <property type="entry name" value="Peptidase_S1A"/>
</dbReference>
<keyword evidence="2" id="KW-0720">Serine protease</keyword>
<evidence type="ECO:0000256" key="2">
    <source>
        <dbReference type="RuleBase" id="RU363034"/>
    </source>
</evidence>
<keyword evidence="2 4" id="KW-0645">Protease</keyword>
<dbReference type="InterPro" id="IPR018114">
    <property type="entry name" value="TRYPSIN_HIS"/>
</dbReference>
<dbReference type="EMBL" id="KK118409">
    <property type="protein sequence ID" value="KFM72898.1"/>
    <property type="molecule type" value="Genomic_DNA"/>
</dbReference>
<organism evidence="4 5">
    <name type="scientific">Stegodyphus mimosarum</name>
    <name type="common">African social velvet spider</name>
    <dbReference type="NCBI Taxonomy" id="407821"/>
    <lineage>
        <taxon>Eukaryota</taxon>
        <taxon>Metazoa</taxon>
        <taxon>Ecdysozoa</taxon>
        <taxon>Arthropoda</taxon>
        <taxon>Chelicerata</taxon>
        <taxon>Arachnida</taxon>
        <taxon>Araneae</taxon>
        <taxon>Araneomorphae</taxon>
        <taxon>Entelegynae</taxon>
        <taxon>Eresoidea</taxon>
        <taxon>Eresidae</taxon>
        <taxon>Stegodyphus</taxon>
    </lineage>
</organism>
<gene>
    <name evidence="4" type="ORF">X975_11477</name>
</gene>